<proteinExistence type="predicted"/>
<evidence type="ECO:0000256" key="1">
    <source>
        <dbReference type="SAM" id="MobiDB-lite"/>
    </source>
</evidence>
<organism evidence="2 3">
    <name type="scientific">Armillaria gallica</name>
    <name type="common">Bulbous honey fungus</name>
    <name type="synonym">Armillaria bulbosa</name>
    <dbReference type="NCBI Taxonomy" id="47427"/>
    <lineage>
        <taxon>Eukaryota</taxon>
        <taxon>Fungi</taxon>
        <taxon>Dikarya</taxon>
        <taxon>Basidiomycota</taxon>
        <taxon>Agaricomycotina</taxon>
        <taxon>Agaricomycetes</taxon>
        <taxon>Agaricomycetidae</taxon>
        <taxon>Agaricales</taxon>
        <taxon>Marasmiineae</taxon>
        <taxon>Physalacriaceae</taxon>
        <taxon>Armillaria</taxon>
    </lineage>
</organism>
<dbReference type="OrthoDB" id="10327436at2759"/>
<accession>A0A2H3E5I7</accession>
<dbReference type="Proteomes" id="UP000217790">
    <property type="component" value="Unassembled WGS sequence"/>
</dbReference>
<dbReference type="AlphaFoldDB" id="A0A2H3E5I7"/>
<reference evidence="3" key="1">
    <citation type="journal article" date="2017" name="Nat. Ecol. Evol.">
        <title>Genome expansion and lineage-specific genetic innovations in the forest pathogenic fungi Armillaria.</title>
        <authorList>
            <person name="Sipos G."/>
            <person name="Prasanna A.N."/>
            <person name="Walter M.C."/>
            <person name="O'Connor E."/>
            <person name="Balint B."/>
            <person name="Krizsan K."/>
            <person name="Kiss B."/>
            <person name="Hess J."/>
            <person name="Varga T."/>
            <person name="Slot J."/>
            <person name="Riley R."/>
            <person name="Boka B."/>
            <person name="Rigling D."/>
            <person name="Barry K."/>
            <person name="Lee J."/>
            <person name="Mihaltcheva S."/>
            <person name="LaButti K."/>
            <person name="Lipzen A."/>
            <person name="Waldron R."/>
            <person name="Moloney N.M."/>
            <person name="Sperisen C."/>
            <person name="Kredics L."/>
            <person name="Vagvoelgyi C."/>
            <person name="Patrignani A."/>
            <person name="Fitzpatrick D."/>
            <person name="Nagy I."/>
            <person name="Doyle S."/>
            <person name="Anderson J.B."/>
            <person name="Grigoriev I.V."/>
            <person name="Gueldener U."/>
            <person name="Muensterkoetter M."/>
            <person name="Nagy L.G."/>
        </authorList>
    </citation>
    <scope>NUCLEOTIDE SEQUENCE [LARGE SCALE GENOMIC DNA]</scope>
    <source>
        <strain evidence="3">Ar21-2</strain>
    </source>
</reference>
<evidence type="ECO:0008006" key="4">
    <source>
        <dbReference type="Google" id="ProtNLM"/>
    </source>
</evidence>
<evidence type="ECO:0000313" key="2">
    <source>
        <dbReference type="EMBL" id="PBL01405.1"/>
    </source>
</evidence>
<feature type="region of interest" description="Disordered" evidence="1">
    <location>
        <begin position="1"/>
        <end position="61"/>
    </location>
</feature>
<feature type="compositionally biased region" description="Low complexity" evidence="1">
    <location>
        <begin position="19"/>
        <end position="34"/>
    </location>
</feature>
<feature type="compositionally biased region" description="Polar residues" evidence="1">
    <location>
        <begin position="42"/>
        <end position="53"/>
    </location>
</feature>
<evidence type="ECO:0000313" key="3">
    <source>
        <dbReference type="Proteomes" id="UP000217790"/>
    </source>
</evidence>
<dbReference type="InParanoid" id="A0A2H3E5I7"/>
<gene>
    <name evidence="2" type="ORF">ARMGADRAFT_1160606</name>
</gene>
<sequence>MSESRNMLPQSLEDDLQADSNSDSDSGETSSDTDTPLRPEVTISSQTEIGQTEESVKVPKQRAYTGRKPVISSSLADTPCSSLGIQGLLDLLNTTLATSYTLDTPSISFVLEDCIAKNYDFGTAYGRLRPAWCDRRVTDIQTELRKCDAEDIDRRRDALDGRWVVKPRRVWDLYSNRVVPLWCCGTSAIWPQPISHAWVDEVDRVDVWTPINGREWPVPIPKGANLDLIRIEMLNLELEYTWLDVLCLRQRGGPREDLRVEEWKLDVPTIGAIYQSAWVTCYLSGLGLPLSLKEGDLESDRSWFRRAWTLQEIGDWRTIAGDTPDGPIYSKPIDDAGNYKDEILTKFHKQLKAADHHLSLYAVLSAMQDRISTYPVDKVAGLAFSLQSYSRLPYYESQPLEDAWTALVNVMNPWVQCILLFTYPEPGSACKKWRPSWEQVMTKSLPNPDLRFLPYVDRSVDDLYNGHHIKKGFVRGLAVGGVEGSNRYGELVVEDVCGIACTFKIIASHQYPIPEDTYTLLGANPALSSMGDTVQYWVVGQLSNNLTFEKVSVFQMTDSKEIEQLNDLGLSVESRFILA</sequence>
<keyword evidence="3" id="KW-1185">Reference proteome</keyword>
<name>A0A2H3E5I7_ARMGA</name>
<protein>
    <recommendedName>
        <fullName evidence="4">Heterokaryon incompatibility domain-containing protein</fullName>
    </recommendedName>
</protein>
<dbReference type="EMBL" id="KZ293646">
    <property type="protein sequence ID" value="PBL01405.1"/>
    <property type="molecule type" value="Genomic_DNA"/>
</dbReference>